<evidence type="ECO:0000256" key="6">
    <source>
        <dbReference type="ARBA" id="ARBA00022729"/>
    </source>
</evidence>
<proteinExistence type="predicted"/>
<evidence type="ECO:0000313" key="13">
    <source>
        <dbReference type="EMBL" id="NML17845.1"/>
    </source>
</evidence>
<organism evidence="13 14">
    <name type="scientific">Azohydromonas caseinilytica</name>
    <dbReference type="NCBI Taxonomy" id="2728836"/>
    <lineage>
        <taxon>Bacteria</taxon>
        <taxon>Pseudomonadati</taxon>
        <taxon>Pseudomonadota</taxon>
        <taxon>Betaproteobacteria</taxon>
        <taxon>Burkholderiales</taxon>
        <taxon>Sphaerotilaceae</taxon>
        <taxon>Azohydromonas</taxon>
    </lineage>
</organism>
<evidence type="ECO:0000256" key="9">
    <source>
        <dbReference type="ARBA" id="ARBA00023136"/>
    </source>
</evidence>
<keyword evidence="7" id="KW-0406">Ion transport</keyword>
<evidence type="ECO:0000256" key="1">
    <source>
        <dbReference type="ARBA" id="ARBA00004571"/>
    </source>
</evidence>
<dbReference type="PRINTS" id="PR00184">
    <property type="entry name" value="NEISSPPORIN"/>
</dbReference>
<keyword evidence="10" id="KW-0998">Cell outer membrane</keyword>
<feature type="domain" description="Porin" evidence="12">
    <location>
        <begin position="12"/>
        <end position="320"/>
    </location>
</feature>
<dbReference type="InterPro" id="IPR023614">
    <property type="entry name" value="Porin_dom_sf"/>
</dbReference>
<keyword evidence="6 11" id="KW-0732">Signal</keyword>
<dbReference type="RefSeq" id="WP_169162746.1">
    <property type="nucleotide sequence ID" value="NZ_JABBFW010000023.1"/>
</dbReference>
<evidence type="ECO:0000313" key="14">
    <source>
        <dbReference type="Proteomes" id="UP000574067"/>
    </source>
</evidence>
<evidence type="ECO:0000256" key="10">
    <source>
        <dbReference type="ARBA" id="ARBA00023237"/>
    </source>
</evidence>
<evidence type="ECO:0000256" key="3">
    <source>
        <dbReference type="ARBA" id="ARBA00022448"/>
    </source>
</evidence>
<dbReference type="InterPro" id="IPR033900">
    <property type="entry name" value="Gram_neg_porin_domain"/>
</dbReference>
<dbReference type="SUPFAM" id="SSF56935">
    <property type="entry name" value="Porins"/>
    <property type="match status" value="1"/>
</dbReference>
<dbReference type="GO" id="GO:0009279">
    <property type="term" value="C:cell outer membrane"/>
    <property type="evidence" value="ECO:0007669"/>
    <property type="project" value="UniProtKB-SubCell"/>
</dbReference>
<keyword evidence="9" id="KW-0472">Membrane</keyword>
<keyword evidence="8" id="KW-0626">Porin</keyword>
<feature type="signal peptide" evidence="11">
    <location>
        <begin position="1"/>
        <end position="25"/>
    </location>
</feature>
<dbReference type="GO" id="GO:0015288">
    <property type="term" value="F:porin activity"/>
    <property type="evidence" value="ECO:0007669"/>
    <property type="project" value="UniProtKB-KW"/>
</dbReference>
<evidence type="ECO:0000259" key="12">
    <source>
        <dbReference type="Pfam" id="PF13609"/>
    </source>
</evidence>
<keyword evidence="3" id="KW-0813">Transport</keyword>
<dbReference type="AlphaFoldDB" id="A0A848FG70"/>
<comment type="caution">
    <text evidence="13">The sequence shown here is derived from an EMBL/GenBank/DDBJ whole genome shotgun (WGS) entry which is preliminary data.</text>
</comment>
<dbReference type="Proteomes" id="UP000574067">
    <property type="component" value="Unassembled WGS sequence"/>
</dbReference>
<dbReference type="PANTHER" id="PTHR34501">
    <property type="entry name" value="PROTEIN YDDL-RELATED"/>
    <property type="match status" value="1"/>
</dbReference>
<dbReference type="EMBL" id="JABBFW010000023">
    <property type="protein sequence ID" value="NML17845.1"/>
    <property type="molecule type" value="Genomic_DNA"/>
</dbReference>
<dbReference type="CDD" id="cd00342">
    <property type="entry name" value="gram_neg_porins"/>
    <property type="match status" value="1"/>
</dbReference>
<reference evidence="13 14" key="1">
    <citation type="submission" date="2020-04" db="EMBL/GenBank/DDBJ databases">
        <title>Azohydromonas sp. isolated from soil.</title>
        <authorList>
            <person name="Dahal R.H."/>
        </authorList>
    </citation>
    <scope>NUCLEOTIDE SEQUENCE [LARGE SCALE GENOMIC DNA]</scope>
    <source>
        <strain evidence="13 14">G-1-1-14</strain>
    </source>
</reference>
<keyword evidence="14" id="KW-1185">Reference proteome</keyword>
<dbReference type="Pfam" id="PF13609">
    <property type="entry name" value="Porin_4"/>
    <property type="match status" value="1"/>
</dbReference>
<evidence type="ECO:0000256" key="11">
    <source>
        <dbReference type="SAM" id="SignalP"/>
    </source>
</evidence>
<dbReference type="GO" id="GO:0006811">
    <property type="term" value="P:monoatomic ion transport"/>
    <property type="evidence" value="ECO:0007669"/>
    <property type="project" value="UniProtKB-KW"/>
</dbReference>
<dbReference type="GO" id="GO:0046930">
    <property type="term" value="C:pore complex"/>
    <property type="evidence" value="ECO:0007669"/>
    <property type="project" value="UniProtKB-KW"/>
</dbReference>
<keyword evidence="5" id="KW-0812">Transmembrane</keyword>
<comment type="subcellular location">
    <subcellularLocation>
        <location evidence="1">Cell outer membrane</location>
        <topology evidence="1">Multi-pass membrane protein</topology>
    </subcellularLocation>
</comment>
<name>A0A848FG70_9BURK</name>
<dbReference type="InterPro" id="IPR050298">
    <property type="entry name" value="Gram-neg_bact_OMP"/>
</dbReference>
<evidence type="ECO:0000256" key="7">
    <source>
        <dbReference type="ARBA" id="ARBA00023065"/>
    </source>
</evidence>
<evidence type="ECO:0000256" key="5">
    <source>
        <dbReference type="ARBA" id="ARBA00022692"/>
    </source>
</evidence>
<evidence type="ECO:0000256" key="8">
    <source>
        <dbReference type="ARBA" id="ARBA00023114"/>
    </source>
</evidence>
<evidence type="ECO:0000256" key="2">
    <source>
        <dbReference type="ARBA" id="ARBA00011233"/>
    </source>
</evidence>
<dbReference type="PANTHER" id="PTHR34501:SF9">
    <property type="entry name" value="MAJOR OUTER MEMBRANE PROTEIN P.IA"/>
    <property type="match status" value="1"/>
</dbReference>
<comment type="subunit">
    <text evidence="2">Homotrimer.</text>
</comment>
<dbReference type="InterPro" id="IPR002299">
    <property type="entry name" value="Porin_Neis"/>
</dbReference>
<feature type="chain" id="PRO_5032390939" evidence="11">
    <location>
        <begin position="26"/>
        <end position="347"/>
    </location>
</feature>
<gene>
    <name evidence="13" type="ORF">HHL10_23010</name>
</gene>
<sequence length="347" mass="36720">MSIRNHAVGAPALAAVLALPMLASAQSNVTVYGIVDASVRRADNADAAGGSRTSLNDGVYVGSRFGLRGSEDLGDGLKAIFTLENGFDPSTGTLQQANASASNGSGAAAGGRLFGREASVGLASEALGTVTLGRQYTLAHPLSGRFQPQPNPNLDAISMFSTHHVARQDNMARYYKQLGPVGVYASYTFNEGNGRGRGVGASYTQGPLDLVAYYQEINNAANTATRGISGAGGSYLVTKELKAFLGYMKRNDRGTSAQENDVWSVGANYNITAPLVLTVNYAQDRQSGVNAGKRKMGYVGLDYLFSKRTDLYAEVDHNRLTGAYPLPSFMGTRDSATSFSVGLRHRF</sequence>
<accession>A0A848FG70</accession>
<keyword evidence="4" id="KW-1134">Transmembrane beta strand</keyword>
<dbReference type="Gene3D" id="2.40.160.10">
    <property type="entry name" value="Porin"/>
    <property type="match status" value="1"/>
</dbReference>
<protein>
    <submittedName>
        <fullName evidence="13">Porin</fullName>
    </submittedName>
</protein>
<evidence type="ECO:0000256" key="4">
    <source>
        <dbReference type="ARBA" id="ARBA00022452"/>
    </source>
</evidence>